<dbReference type="Proteomes" id="UP000469215">
    <property type="component" value="Unassembled WGS sequence"/>
</dbReference>
<dbReference type="InterPro" id="IPR010916">
    <property type="entry name" value="TonB_box_CS"/>
</dbReference>
<dbReference type="InterPro" id="IPR038144">
    <property type="entry name" value="IPI"/>
</dbReference>
<evidence type="ECO:0000313" key="3">
    <source>
        <dbReference type="EMBL" id="MYM20765.1"/>
    </source>
</evidence>
<dbReference type="RefSeq" id="WP_160954177.1">
    <property type="nucleotide sequence ID" value="NZ_WWEQ01000075.1"/>
</dbReference>
<name>A0A6N9H9V2_9MICO</name>
<feature type="compositionally biased region" description="Basic and acidic residues" evidence="1">
    <location>
        <begin position="1"/>
        <end position="10"/>
    </location>
</feature>
<comment type="caution">
    <text evidence="3">The sequence shown here is derived from an EMBL/GenBank/DDBJ whole genome shotgun (WGS) entry which is preliminary data.</text>
</comment>
<sequence>MSPSTYDRRPAAPHSGGQRGLSAHRRLPAEVYRRRRLTVLGLAVVVIVLFIIGIVLLAQALSGGRAQPAAQSGGGDEPAPAAATTQSAAGPTDAEASGSCPADSISVTAKTDKKAYQAGDSAKLQLTVKNGNDKDCSIEVGSAAQNYIVQRDGKTVWASQYCAAGGAKDVKNFAAGSEKKATVAWDMVPADDTCKKTADALEPGTYQLITQLGKVKSQAADFTVEGDAKPTASATTKKD</sequence>
<accession>A0A6N9H9V2</accession>
<evidence type="ECO:0008006" key="5">
    <source>
        <dbReference type="Google" id="ProtNLM"/>
    </source>
</evidence>
<feature type="region of interest" description="Disordered" evidence="1">
    <location>
        <begin position="66"/>
        <end position="101"/>
    </location>
</feature>
<feature type="transmembrane region" description="Helical" evidence="2">
    <location>
        <begin position="37"/>
        <end position="58"/>
    </location>
</feature>
<dbReference type="PROSITE" id="PS00430">
    <property type="entry name" value="TONB_DEPENDENT_REC_1"/>
    <property type="match status" value="1"/>
</dbReference>
<keyword evidence="2" id="KW-0812">Transmembrane</keyword>
<evidence type="ECO:0000256" key="2">
    <source>
        <dbReference type="SAM" id="Phobius"/>
    </source>
</evidence>
<keyword evidence="4" id="KW-1185">Reference proteome</keyword>
<protein>
    <recommendedName>
        <fullName evidence="5">DUF4232 domain-containing protein</fullName>
    </recommendedName>
</protein>
<feature type="compositionally biased region" description="Low complexity" evidence="1">
    <location>
        <begin position="78"/>
        <end position="92"/>
    </location>
</feature>
<evidence type="ECO:0000256" key="1">
    <source>
        <dbReference type="SAM" id="MobiDB-lite"/>
    </source>
</evidence>
<keyword evidence="2" id="KW-0472">Membrane</keyword>
<reference evidence="3 4" key="1">
    <citation type="submission" date="2020-01" db="EMBL/GenBank/DDBJ databases">
        <authorList>
            <person name="Deng T."/>
        </authorList>
    </citation>
    <scope>NUCLEOTIDE SEQUENCE [LARGE SCALE GENOMIC DNA]</scope>
    <source>
        <strain evidence="3 4">5221</strain>
    </source>
</reference>
<proteinExistence type="predicted"/>
<keyword evidence="2" id="KW-1133">Transmembrane helix</keyword>
<dbReference type="AlphaFoldDB" id="A0A6N9H9V2"/>
<feature type="region of interest" description="Disordered" evidence="1">
    <location>
        <begin position="1"/>
        <end position="23"/>
    </location>
</feature>
<gene>
    <name evidence="3" type="ORF">GSY69_12540</name>
</gene>
<evidence type="ECO:0000313" key="4">
    <source>
        <dbReference type="Proteomes" id="UP000469215"/>
    </source>
</evidence>
<dbReference type="Gene3D" id="2.60.40.2360">
    <property type="entry name" value="Intracellular proteinase inhibitor BsuPI"/>
    <property type="match status" value="1"/>
</dbReference>
<dbReference type="EMBL" id="WWEQ01000075">
    <property type="protein sequence ID" value="MYM20765.1"/>
    <property type="molecule type" value="Genomic_DNA"/>
</dbReference>
<organism evidence="3 4">
    <name type="scientific">Brevibacterium rongguiense</name>
    <dbReference type="NCBI Taxonomy" id="2695267"/>
    <lineage>
        <taxon>Bacteria</taxon>
        <taxon>Bacillati</taxon>
        <taxon>Actinomycetota</taxon>
        <taxon>Actinomycetes</taxon>
        <taxon>Micrococcales</taxon>
        <taxon>Brevibacteriaceae</taxon>
        <taxon>Brevibacterium</taxon>
    </lineage>
</organism>